<evidence type="ECO:0000313" key="2">
    <source>
        <dbReference type="EMBL" id="ORD92803.1"/>
    </source>
</evidence>
<dbReference type="Proteomes" id="UP000192501">
    <property type="component" value="Unassembled WGS sequence"/>
</dbReference>
<dbReference type="InterPro" id="IPR038717">
    <property type="entry name" value="Tc1-like_DDE_dom"/>
</dbReference>
<dbReference type="InterPro" id="IPR036397">
    <property type="entry name" value="RNaseH_sf"/>
</dbReference>
<protein>
    <submittedName>
        <fullName evidence="2">TCB2</fullName>
    </submittedName>
</protein>
<evidence type="ECO:0000313" key="3">
    <source>
        <dbReference type="Proteomes" id="UP000192501"/>
    </source>
</evidence>
<dbReference type="GO" id="GO:0003676">
    <property type="term" value="F:nucleic acid binding"/>
    <property type="evidence" value="ECO:0007669"/>
    <property type="project" value="InterPro"/>
</dbReference>
<dbReference type="AlphaFoldDB" id="A0A1X0Q5A8"/>
<dbReference type="VEuPathDB" id="MicrosporidiaDB:HERIO_2318"/>
<evidence type="ECO:0000259" key="1">
    <source>
        <dbReference type="Pfam" id="PF13358"/>
    </source>
</evidence>
<sequence length="234" mass="27351">MRRVLNELGFSSIKPVSKPKLTKRHKIARLNLAKKFLFLGKDYWNDVVFTDESFFSMYNDSGKYKIWVGENEEKPVNETIKYGKKKIMVWGCMSSKGVGDLHFLDRNMDALYYEDIFTNNLPSSMSKFGFENFKLLQDGDPKHRSKLAREYFEFNNIKLIEWASQSPDLNPIENLWAIIKRRLKGIEFNSINEMKEIVQEVWQNIDTNICVNLVNSMSKRIKGVIKAKGGHSKY</sequence>
<accession>A0A1X0Q5A8</accession>
<dbReference type="Gene3D" id="3.30.420.10">
    <property type="entry name" value="Ribonuclease H-like superfamily/Ribonuclease H"/>
    <property type="match status" value="1"/>
</dbReference>
<dbReference type="EMBL" id="LTAI01002264">
    <property type="protein sequence ID" value="ORD92803.1"/>
    <property type="molecule type" value="Genomic_DNA"/>
</dbReference>
<proteinExistence type="predicted"/>
<feature type="domain" description="Tc1-like transposase DDE" evidence="1">
    <location>
        <begin position="46"/>
        <end position="194"/>
    </location>
</feature>
<gene>
    <name evidence="2" type="primary">TCB2</name>
    <name evidence="2" type="ORF">A0H76_2871</name>
</gene>
<organism evidence="2 3">
    <name type="scientific">Hepatospora eriocheir</name>
    <dbReference type="NCBI Taxonomy" id="1081669"/>
    <lineage>
        <taxon>Eukaryota</taxon>
        <taxon>Fungi</taxon>
        <taxon>Fungi incertae sedis</taxon>
        <taxon>Microsporidia</taxon>
        <taxon>Hepatosporidae</taxon>
        <taxon>Hepatospora</taxon>
    </lineage>
</organism>
<name>A0A1X0Q5A8_9MICR</name>
<dbReference type="Pfam" id="PF13358">
    <property type="entry name" value="DDE_3"/>
    <property type="match status" value="1"/>
</dbReference>
<reference evidence="2 3" key="1">
    <citation type="journal article" date="2017" name="Environ. Microbiol.">
        <title>Decay of the glycolytic pathway and adaptation to intranuclear parasitism within Enterocytozoonidae microsporidia.</title>
        <authorList>
            <person name="Wiredu Boakye D."/>
            <person name="Jaroenlak P."/>
            <person name="Prachumwat A."/>
            <person name="Williams T.A."/>
            <person name="Bateman K.S."/>
            <person name="Itsathitphaisarn O."/>
            <person name="Sritunyalucksana K."/>
            <person name="Paszkiewicz K.H."/>
            <person name="Moore K.A."/>
            <person name="Stentiford G.D."/>
            <person name="Williams B.A."/>
        </authorList>
    </citation>
    <scope>NUCLEOTIDE SEQUENCE [LARGE SCALE GENOMIC DNA]</scope>
    <source>
        <strain evidence="3">canceri</strain>
    </source>
</reference>
<dbReference type="PANTHER" id="PTHR23022:SF134">
    <property type="entry name" value="TRANSPOSABLE ELEMENT TC1 TRANSPOSASE"/>
    <property type="match status" value="1"/>
</dbReference>
<comment type="caution">
    <text evidence="2">The sequence shown here is derived from an EMBL/GenBank/DDBJ whole genome shotgun (WGS) entry which is preliminary data.</text>
</comment>
<dbReference type="InterPro" id="IPR052338">
    <property type="entry name" value="Transposase_5"/>
</dbReference>
<dbReference type="VEuPathDB" id="MicrosporidiaDB:A0H76_2871"/>
<dbReference type="PANTHER" id="PTHR23022">
    <property type="entry name" value="TRANSPOSABLE ELEMENT-RELATED"/>
    <property type="match status" value="1"/>
</dbReference>